<dbReference type="GO" id="GO:0005886">
    <property type="term" value="C:plasma membrane"/>
    <property type="evidence" value="ECO:0007669"/>
    <property type="project" value="TreeGrafter"/>
</dbReference>
<dbReference type="Pfam" id="PF00020">
    <property type="entry name" value="TNFR_c6"/>
    <property type="match status" value="1"/>
</dbReference>
<reference evidence="7 8" key="1">
    <citation type="journal article" date="2021" name="Sci. Rep.">
        <title>Chromosome anchoring in Senegalese sole (Solea senegalensis) reveals sex-associated markers and genome rearrangements in flatfish.</title>
        <authorList>
            <person name="Guerrero-Cozar I."/>
            <person name="Gomez-Garrido J."/>
            <person name="Berbel C."/>
            <person name="Martinez-Blanch J.F."/>
            <person name="Alioto T."/>
            <person name="Claros M.G."/>
            <person name="Gagnaire P.A."/>
            <person name="Manchado M."/>
        </authorList>
    </citation>
    <scope>NUCLEOTIDE SEQUENCE [LARGE SCALE GENOMIC DNA]</scope>
    <source>
        <strain evidence="7">Sse05_10M</strain>
    </source>
</reference>
<feature type="signal peptide" evidence="4">
    <location>
        <begin position="1"/>
        <end position="19"/>
    </location>
</feature>
<dbReference type="EMBL" id="JAGKHQ010000003">
    <property type="protein sequence ID" value="KAG7520456.1"/>
    <property type="molecule type" value="Genomic_DNA"/>
</dbReference>
<dbReference type="CDD" id="cd00185">
    <property type="entry name" value="TNFRSF"/>
    <property type="match status" value="1"/>
</dbReference>
<dbReference type="PANTHER" id="PTHR47220:SF1">
    <property type="entry name" value="TUMOR NECROSIS FACTOR RECEPTOR SUPERFAMILY MEMBER 25"/>
    <property type="match status" value="1"/>
</dbReference>
<sequence>MDFVMGFPLILLLLSSGHTYPKSTEQPSNKCYIKCPAGYHKVGDCDNQAAKMYRCRKCGKNSYTALENSHGICLLCQPCGHLEVEIQACNFTSNRVCDCREGYYNEGTKGFRNCLSCTFSDESKQNSDYEKKCQHNKRKDTPAPPPTPSTTSLPTSVTVTATKTTLSNKAENPVRSPVYINSMFWIILWVVVVIFVVAFLLLLLITPLINQNWIPCWRTKKGVEEQVKSLNEHHSLQGSRPTTQTFHISEETPIMAQSHTLPMHLRPSTEREAKKQDEQSEHLPAIVLYAIIKEVPLRRWKEFLRLLSVADQQLERVELETGFGLSSMEKQYQMLRLWSQQSTASLRDVFSALHHMELSGCAQLLQENLQKLE</sequence>
<feature type="disulfide bond" evidence="1">
    <location>
        <begin position="79"/>
        <end position="97"/>
    </location>
</feature>
<dbReference type="PROSITE" id="PS50017">
    <property type="entry name" value="DEATH_DOMAIN"/>
    <property type="match status" value="1"/>
</dbReference>
<feature type="transmembrane region" description="Helical" evidence="3">
    <location>
        <begin position="183"/>
        <end position="205"/>
    </location>
</feature>
<feature type="disulfide bond" evidence="1">
    <location>
        <begin position="58"/>
        <end position="73"/>
    </location>
</feature>
<evidence type="ECO:0000256" key="1">
    <source>
        <dbReference type="PROSITE-ProRule" id="PRU00206"/>
    </source>
</evidence>
<feature type="region of interest" description="Disordered" evidence="2">
    <location>
        <begin position="129"/>
        <end position="156"/>
    </location>
</feature>
<evidence type="ECO:0000259" key="6">
    <source>
        <dbReference type="PROSITE" id="PS50050"/>
    </source>
</evidence>
<organism evidence="7 8">
    <name type="scientific">Solea senegalensis</name>
    <name type="common">Senegalese sole</name>
    <dbReference type="NCBI Taxonomy" id="28829"/>
    <lineage>
        <taxon>Eukaryota</taxon>
        <taxon>Metazoa</taxon>
        <taxon>Chordata</taxon>
        <taxon>Craniata</taxon>
        <taxon>Vertebrata</taxon>
        <taxon>Euteleostomi</taxon>
        <taxon>Actinopterygii</taxon>
        <taxon>Neopterygii</taxon>
        <taxon>Teleostei</taxon>
        <taxon>Neoteleostei</taxon>
        <taxon>Acanthomorphata</taxon>
        <taxon>Carangaria</taxon>
        <taxon>Pleuronectiformes</taxon>
        <taxon>Pleuronectoidei</taxon>
        <taxon>Soleidae</taxon>
        <taxon>Solea</taxon>
    </lineage>
</organism>
<dbReference type="SMART" id="SM00208">
    <property type="entry name" value="TNFR"/>
    <property type="match status" value="1"/>
</dbReference>
<feature type="disulfide bond" evidence="1">
    <location>
        <begin position="76"/>
        <end position="89"/>
    </location>
</feature>
<keyword evidence="7" id="KW-0675">Receptor</keyword>
<dbReference type="InterPro" id="IPR000488">
    <property type="entry name" value="Death_dom"/>
</dbReference>
<keyword evidence="3" id="KW-1133">Transmembrane helix</keyword>
<proteinExistence type="predicted"/>
<evidence type="ECO:0000256" key="3">
    <source>
        <dbReference type="SAM" id="Phobius"/>
    </source>
</evidence>
<dbReference type="AlphaFoldDB" id="A0AAV6SV39"/>
<dbReference type="Proteomes" id="UP000693946">
    <property type="component" value="Linkage Group LG11"/>
</dbReference>
<keyword evidence="3" id="KW-0812">Transmembrane</keyword>
<dbReference type="PANTHER" id="PTHR47220">
    <property type="entry name" value="TUMOR NECROSIS FACTOR RECEPTOR SUPERFAMILY MEMBER 25"/>
    <property type="match status" value="1"/>
</dbReference>
<dbReference type="Pfam" id="PF00531">
    <property type="entry name" value="Death"/>
    <property type="match status" value="1"/>
</dbReference>
<accession>A0AAV6SV39</accession>
<evidence type="ECO:0000256" key="4">
    <source>
        <dbReference type="SAM" id="SignalP"/>
    </source>
</evidence>
<feature type="chain" id="PRO_5043462265" evidence="4">
    <location>
        <begin position="20"/>
        <end position="373"/>
    </location>
</feature>
<dbReference type="SMART" id="SM00005">
    <property type="entry name" value="DEATH"/>
    <property type="match status" value="1"/>
</dbReference>
<dbReference type="PROSITE" id="PS00652">
    <property type="entry name" value="TNFR_NGFR_1"/>
    <property type="match status" value="1"/>
</dbReference>
<protein>
    <submittedName>
        <fullName evidence="7">Tumor necrosis factor receptor superfamily member 1A-like</fullName>
    </submittedName>
</protein>
<gene>
    <name evidence="7" type="ORF">JOB18_029835</name>
</gene>
<evidence type="ECO:0000313" key="8">
    <source>
        <dbReference type="Proteomes" id="UP000693946"/>
    </source>
</evidence>
<keyword evidence="3" id="KW-0472">Membrane</keyword>
<feature type="repeat" description="TNFR-Cys" evidence="1">
    <location>
        <begin position="57"/>
        <end position="97"/>
    </location>
</feature>
<evidence type="ECO:0000259" key="5">
    <source>
        <dbReference type="PROSITE" id="PS50017"/>
    </source>
</evidence>
<name>A0AAV6SV39_SOLSE</name>
<evidence type="ECO:0000313" key="7">
    <source>
        <dbReference type="EMBL" id="KAG7520456.1"/>
    </source>
</evidence>
<feature type="domain" description="Death" evidence="5">
    <location>
        <begin position="285"/>
        <end position="369"/>
    </location>
</feature>
<dbReference type="InterPro" id="IPR022329">
    <property type="entry name" value="TNFR_25"/>
</dbReference>
<dbReference type="PROSITE" id="PS50050">
    <property type="entry name" value="TNFR_NGFR_2"/>
    <property type="match status" value="1"/>
</dbReference>
<dbReference type="InterPro" id="IPR001368">
    <property type="entry name" value="TNFR/NGFR_Cys_rich_reg"/>
</dbReference>
<dbReference type="GO" id="GO:0007165">
    <property type="term" value="P:signal transduction"/>
    <property type="evidence" value="ECO:0007669"/>
    <property type="project" value="InterPro"/>
</dbReference>
<comment type="caution">
    <text evidence="7">The sequence shown here is derived from an EMBL/GenBank/DDBJ whole genome shotgun (WGS) entry which is preliminary data.</text>
</comment>
<keyword evidence="8" id="KW-1185">Reference proteome</keyword>
<keyword evidence="1" id="KW-1015">Disulfide bond</keyword>
<evidence type="ECO:0000256" key="2">
    <source>
        <dbReference type="SAM" id="MobiDB-lite"/>
    </source>
</evidence>
<feature type="domain" description="TNFR-Cys" evidence="6">
    <location>
        <begin position="57"/>
        <end position="97"/>
    </location>
</feature>
<keyword evidence="4" id="KW-0732">Signal</keyword>